<dbReference type="EMBL" id="QJKJ01007547">
    <property type="protein sequence ID" value="RDX82818.1"/>
    <property type="molecule type" value="Genomic_DNA"/>
</dbReference>
<organism evidence="2 3">
    <name type="scientific">Mucuna pruriens</name>
    <name type="common">Velvet bean</name>
    <name type="synonym">Dolichos pruriens</name>
    <dbReference type="NCBI Taxonomy" id="157652"/>
    <lineage>
        <taxon>Eukaryota</taxon>
        <taxon>Viridiplantae</taxon>
        <taxon>Streptophyta</taxon>
        <taxon>Embryophyta</taxon>
        <taxon>Tracheophyta</taxon>
        <taxon>Spermatophyta</taxon>
        <taxon>Magnoliopsida</taxon>
        <taxon>eudicotyledons</taxon>
        <taxon>Gunneridae</taxon>
        <taxon>Pentapetalae</taxon>
        <taxon>rosids</taxon>
        <taxon>fabids</taxon>
        <taxon>Fabales</taxon>
        <taxon>Fabaceae</taxon>
        <taxon>Papilionoideae</taxon>
        <taxon>50 kb inversion clade</taxon>
        <taxon>NPAAA clade</taxon>
        <taxon>indigoferoid/millettioid clade</taxon>
        <taxon>Phaseoleae</taxon>
        <taxon>Mucuna</taxon>
    </lineage>
</organism>
<gene>
    <name evidence="2" type="ORF">CR513_36351</name>
</gene>
<feature type="domain" description="Integrase zinc-binding" evidence="1">
    <location>
        <begin position="2"/>
        <end position="25"/>
    </location>
</feature>
<dbReference type="Gene3D" id="3.30.420.10">
    <property type="entry name" value="Ribonuclease H-like superfamily/Ribonuclease H"/>
    <property type="match status" value="1"/>
</dbReference>
<reference evidence="2" key="1">
    <citation type="submission" date="2018-05" db="EMBL/GenBank/DDBJ databases">
        <title>Draft genome of Mucuna pruriens seed.</title>
        <authorList>
            <person name="Nnadi N.E."/>
            <person name="Vos R."/>
            <person name="Hasami M.H."/>
            <person name="Devisetty U.K."/>
            <person name="Aguiy J.C."/>
        </authorList>
    </citation>
    <scope>NUCLEOTIDE SEQUENCE [LARGE SCALE GENOMIC DNA]</scope>
    <source>
        <strain evidence="2">JCA_2017</strain>
    </source>
</reference>
<proteinExistence type="predicted"/>
<dbReference type="Gene3D" id="1.10.340.70">
    <property type="match status" value="1"/>
</dbReference>
<dbReference type="Pfam" id="PF17921">
    <property type="entry name" value="Integrase_H2C2"/>
    <property type="match status" value="1"/>
</dbReference>
<dbReference type="PANTHER" id="PTHR35046:SF26">
    <property type="entry name" value="RNA-DIRECTED DNA POLYMERASE"/>
    <property type="match status" value="1"/>
</dbReference>
<dbReference type="PANTHER" id="PTHR35046">
    <property type="entry name" value="ZINC KNUCKLE (CCHC-TYPE) FAMILY PROTEIN"/>
    <property type="match status" value="1"/>
</dbReference>
<keyword evidence="3" id="KW-1185">Reference proteome</keyword>
<dbReference type="STRING" id="157652.A0A371FX16"/>
<dbReference type="InterPro" id="IPR012337">
    <property type="entry name" value="RNaseH-like_sf"/>
</dbReference>
<evidence type="ECO:0000313" key="2">
    <source>
        <dbReference type="EMBL" id="RDX82818.1"/>
    </source>
</evidence>
<comment type="caution">
    <text evidence="2">The sequence shown here is derived from an EMBL/GenBank/DDBJ whole genome shotgun (WGS) entry which is preliminary data.</text>
</comment>
<evidence type="ECO:0000313" key="3">
    <source>
        <dbReference type="Proteomes" id="UP000257109"/>
    </source>
</evidence>
<evidence type="ECO:0000259" key="1">
    <source>
        <dbReference type="Pfam" id="PF17921"/>
    </source>
</evidence>
<dbReference type="GO" id="GO:0003676">
    <property type="term" value="F:nucleic acid binding"/>
    <property type="evidence" value="ECO:0007669"/>
    <property type="project" value="InterPro"/>
</dbReference>
<dbReference type="InterPro" id="IPR036397">
    <property type="entry name" value="RNaseH_sf"/>
</dbReference>
<dbReference type="SUPFAM" id="SSF53098">
    <property type="entry name" value="Ribonuclease H-like"/>
    <property type="match status" value="1"/>
</dbReference>
<dbReference type="OrthoDB" id="1430837at2759"/>
<dbReference type="InterPro" id="IPR041588">
    <property type="entry name" value="Integrase_H2C2"/>
</dbReference>
<accession>A0A371FX16</accession>
<dbReference type="AlphaFoldDB" id="A0A371FX16"/>
<protein>
    <recommendedName>
        <fullName evidence="1">Integrase zinc-binding domain-containing protein</fullName>
    </recommendedName>
</protein>
<feature type="non-terminal residue" evidence="2">
    <location>
        <position position="1"/>
    </location>
</feature>
<name>A0A371FX16_MUCPR</name>
<dbReference type="Proteomes" id="UP000257109">
    <property type="component" value="Unassembled WGS sequence"/>
</dbReference>
<sequence length="131" mass="15374">MKMYQDLKKMFWWPRMRRDIADFVSRTSENLHDFCSPCILLSESETSSLWISSLVCLELKKTWIPSRLTKSTHFILVNVKYSLEKLSSFYIQEIVRLHGKPSNIALDRDPKFTSRFQGSLHQALGTKCRLS</sequence>